<dbReference type="GO" id="GO:0016279">
    <property type="term" value="F:protein-lysine N-methyltransferase activity"/>
    <property type="evidence" value="ECO:0007669"/>
    <property type="project" value="TreeGrafter"/>
</dbReference>
<accession>A0A9Q5HSW5</accession>
<dbReference type="AlphaFoldDB" id="A0A9Q5HSW5"/>
<evidence type="ECO:0000313" key="3">
    <source>
        <dbReference type="EMBL" id="OCB85326.1"/>
    </source>
</evidence>
<dbReference type="SUPFAM" id="SSF53335">
    <property type="entry name" value="S-adenosyl-L-methionine-dependent methyltransferases"/>
    <property type="match status" value="1"/>
</dbReference>
<evidence type="ECO:0000259" key="2">
    <source>
        <dbReference type="Pfam" id="PF13847"/>
    </source>
</evidence>
<dbReference type="InterPro" id="IPR025714">
    <property type="entry name" value="Methyltranfer_dom"/>
</dbReference>
<feature type="region of interest" description="Disordered" evidence="1">
    <location>
        <begin position="59"/>
        <end position="83"/>
    </location>
</feature>
<evidence type="ECO:0000313" key="4">
    <source>
        <dbReference type="Proteomes" id="UP000757232"/>
    </source>
</evidence>
<dbReference type="Proteomes" id="UP000757232">
    <property type="component" value="Unassembled WGS sequence"/>
</dbReference>
<sequence>MLDSPVNINEDLQPSKLGTKEYWDTIYEQEITNFEDFGDEGEVWFGQESVEKMVSWALSNVPPSPSSSSSASPSVSSSSPPKILEVGSGNGNVLFALADAGYDPSYLAGIDYSPDAVRLARKIASERGGGCEKITFEEVDFLNLKLEQRKLCGIPKVGGGEKEEGGEDGWTLVLDKGSYDAMALAERDEDGTRPSDSYPERVATLLTLVPLYEQLDK</sequence>
<comment type="caution">
    <text evidence="3">The sequence shown here is derived from an EMBL/GenBank/DDBJ whole genome shotgun (WGS) entry which is preliminary data.</text>
</comment>
<name>A0A9Q5HSW5_SANBA</name>
<dbReference type="InterPro" id="IPR029063">
    <property type="entry name" value="SAM-dependent_MTases_sf"/>
</dbReference>
<keyword evidence="4" id="KW-1185">Reference proteome</keyword>
<dbReference type="PANTHER" id="PTHR12843">
    <property type="entry name" value="PROTEIN-LYSINE N-METHYLTRANSFERASE METTL10"/>
    <property type="match status" value="1"/>
</dbReference>
<gene>
    <name evidence="3" type="ORF">A7U60_g7631</name>
</gene>
<dbReference type="OrthoDB" id="10069295at2759"/>
<dbReference type="Pfam" id="PF13847">
    <property type="entry name" value="Methyltransf_31"/>
    <property type="match status" value="1"/>
</dbReference>
<feature type="domain" description="Methyltransferase" evidence="2">
    <location>
        <begin position="82"/>
        <end position="148"/>
    </location>
</feature>
<dbReference type="CDD" id="cd02440">
    <property type="entry name" value="AdoMet_MTases"/>
    <property type="match status" value="1"/>
</dbReference>
<dbReference type="EMBL" id="LNZH02000210">
    <property type="protein sequence ID" value="OCB85326.1"/>
    <property type="molecule type" value="Genomic_DNA"/>
</dbReference>
<dbReference type="PANTHER" id="PTHR12843:SF5">
    <property type="entry name" value="EEF1A LYSINE METHYLTRANSFERASE 2"/>
    <property type="match status" value="1"/>
</dbReference>
<dbReference type="Gene3D" id="3.40.50.150">
    <property type="entry name" value="Vaccinia Virus protein VP39"/>
    <property type="match status" value="1"/>
</dbReference>
<feature type="compositionally biased region" description="Low complexity" evidence="1">
    <location>
        <begin position="66"/>
        <end position="81"/>
    </location>
</feature>
<organism evidence="3 4">
    <name type="scientific">Sanghuangporus baumii</name>
    <name type="common">Phellinus baumii</name>
    <dbReference type="NCBI Taxonomy" id="108892"/>
    <lineage>
        <taxon>Eukaryota</taxon>
        <taxon>Fungi</taxon>
        <taxon>Dikarya</taxon>
        <taxon>Basidiomycota</taxon>
        <taxon>Agaricomycotina</taxon>
        <taxon>Agaricomycetes</taxon>
        <taxon>Hymenochaetales</taxon>
        <taxon>Hymenochaetaceae</taxon>
        <taxon>Sanghuangporus</taxon>
    </lineage>
</organism>
<evidence type="ECO:0000256" key="1">
    <source>
        <dbReference type="SAM" id="MobiDB-lite"/>
    </source>
</evidence>
<reference evidence="3" key="1">
    <citation type="submission" date="2016-06" db="EMBL/GenBank/DDBJ databases">
        <title>Draft Genome sequence of the fungus Inonotus baumii.</title>
        <authorList>
            <person name="Zhu H."/>
            <person name="Lin W."/>
        </authorList>
    </citation>
    <scope>NUCLEOTIDE SEQUENCE</scope>
    <source>
        <strain evidence="3">821</strain>
    </source>
</reference>
<protein>
    <recommendedName>
        <fullName evidence="2">Methyltransferase domain-containing protein</fullName>
    </recommendedName>
</protein>
<proteinExistence type="predicted"/>
<dbReference type="GO" id="GO:0005737">
    <property type="term" value="C:cytoplasm"/>
    <property type="evidence" value="ECO:0007669"/>
    <property type="project" value="TreeGrafter"/>
</dbReference>